<evidence type="ECO:0000256" key="2">
    <source>
        <dbReference type="ARBA" id="ARBA00023043"/>
    </source>
</evidence>
<evidence type="ECO:0000256" key="1">
    <source>
        <dbReference type="ARBA" id="ARBA00022737"/>
    </source>
</evidence>
<feature type="repeat" description="ANK" evidence="3">
    <location>
        <begin position="719"/>
        <end position="751"/>
    </location>
</feature>
<sequence>MLRILILALVASQGVRAAWVEDRYARPSGARRLSQELANRKEIAQARNGEAARALKNQELLRLAAGAPNETTQATVDDLLASGADPDACCSKSGGSALHEATAMDNDIVASSLLGAGADVAPMDVYGYTPLHTAAISNAVRVATVLLDEGADVDAVDNVGATALHLASEFGSAAVAEAIIDAGANVTAKNDLGKTPRDLTCARLCPSGAHSKLTELFAQANLAAQNPLDKDLLKVAMSPPNASTTELVESLLDMGASADACCTDLGGYALHATTAFDNEAAARALTASGAALEVEDLLGSKPLHAACSTNALAVAKVLLEEGANAEALDHFSQTPLHVAASFGRLEHCQALLMVGANRSAENVNGERPADVICEVPCPDDVRDSLQLLLDVQEAKVPTSEPEGGVDEVEELSEGAGQESRQNQTPGFGEERSKEEAVFNLDLLNLASRPPAPSSRRFAAKLLSKGADPNACCLAAGASALHATAELDNDIVAAALISAGAAIDPRDDHGDTPLHVAAVVDAVKVARLLIDAGADLEAVDEVGDSPLHHAAEWGAVGVAGMLVEAGADVWAENGDGYVPGEVVCEGLCEEGGREGLEALLSPKEEEGSKQSQKNQQQLDEKLLEISAGNDTGSEKDATKLLARGADPDACCLGFGSSALHAASQFGNTPVARVLVTAGASLSPQDDFGQTPLHDAAIAGADGVAKVLIGAGAEVDPRDRSGRTPLHLAAESGSVGVAEALLSAGADPGARDDGGMTPADVICETDCGGEGATEAAEALGELLR</sequence>
<dbReference type="Pfam" id="PF12796">
    <property type="entry name" value="Ank_2"/>
    <property type="match status" value="4"/>
</dbReference>
<organism evidence="6 7">
    <name type="scientific">Ostreobium quekettii</name>
    <dbReference type="NCBI Taxonomy" id="121088"/>
    <lineage>
        <taxon>Eukaryota</taxon>
        <taxon>Viridiplantae</taxon>
        <taxon>Chlorophyta</taxon>
        <taxon>core chlorophytes</taxon>
        <taxon>Ulvophyceae</taxon>
        <taxon>TCBD clade</taxon>
        <taxon>Bryopsidales</taxon>
        <taxon>Ostreobineae</taxon>
        <taxon>Ostreobiaceae</taxon>
        <taxon>Ostreobium</taxon>
    </lineage>
</organism>
<evidence type="ECO:0000256" key="4">
    <source>
        <dbReference type="SAM" id="MobiDB-lite"/>
    </source>
</evidence>
<feature type="chain" id="PRO_5035909618" description="Ankyrin repeat" evidence="5">
    <location>
        <begin position="18"/>
        <end position="782"/>
    </location>
</feature>
<proteinExistence type="predicted"/>
<keyword evidence="1" id="KW-0677">Repeat</keyword>
<evidence type="ECO:0000256" key="3">
    <source>
        <dbReference type="PROSITE-ProRule" id="PRU00023"/>
    </source>
</evidence>
<evidence type="ECO:0000313" key="6">
    <source>
        <dbReference type="EMBL" id="CAD7700645.1"/>
    </source>
</evidence>
<keyword evidence="2 3" id="KW-0040">ANK repeat</keyword>
<dbReference type="PROSITE" id="PS50297">
    <property type="entry name" value="ANK_REP_REGION"/>
    <property type="match status" value="9"/>
</dbReference>
<feature type="repeat" description="ANK" evidence="3">
    <location>
        <begin position="93"/>
        <end position="125"/>
    </location>
</feature>
<name>A0A8S1J0H2_9CHLO</name>
<dbReference type="Gene3D" id="1.25.40.20">
    <property type="entry name" value="Ankyrin repeat-containing domain"/>
    <property type="match status" value="5"/>
</dbReference>
<dbReference type="SUPFAM" id="SSF48403">
    <property type="entry name" value="Ankyrin repeat"/>
    <property type="match status" value="2"/>
</dbReference>
<feature type="repeat" description="ANK" evidence="3">
    <location>
        <begin position="298"/>
        <end position="330"/>
    </location>
</feature>
<dbReference type="InterPro" id="IPR002110">
    <property type="entry name" value="Ankyrin_rpt"/>
</dbReference>
<dbReference type="InterPro" id="IPR036770">
    <property type="entry name" value="Ankyrin_rpt-contain_sf"/>
</dbReference>
<feature type="repeat" description="ANK" evidence="3">
    <location>
        <begin position="508"/>
        <end position="540"/>
    </location>
</feature>
<dbReference type="OrthoDB" id="539213at2759"/>
<feature type="repeat" description="ANK" evidence="3">
    <location>
        <begin position="541"/>
        <end position="573"/>
    </location>
</feature>
<dbReference type="EMBL" id="CAJHUC010001315">
    <property type="protein sequence ID" value="CAD7700645.1"/>
    <property type="molecule type" value="Genomic_DNA"/>
</dbReference>
<reference evidence="6" key="1">
    <citation type="submission" date="2020-12" db="EMBL/GenBank/DDBJ databases">
        <authorList>
            <person name="Iha C."/>
        </authorList>
    </citation>
    <scope>NUCLEOTIDE SEQUENCE</scope>
</reference>
<dbReference type="AlphaFoldDB" id="A0A8S1J0H2"/>
<feature type="region of interest" description="Disordered" evidence="4">
    <location>
        <begin position="395"/>
        <end position="431"/>
    </location>
</feature>
<dbReference type="PRINTS" id="PR01415">
    <property type="entry name" value="ANKYRIN"/>
</dbReference>
<keyword evidence="5" id="KW-0732">Signal</keyword>
<accession>A0A8S1J0H2</accession>
<dbReference type="SMART" id="SM00248">
    <property type="entry name" value="ANK"/>
    <property type="match status" value="11"/>
</dbReference>
<gene>
    <name evidence="6" type="ORF">OSTQU699_LOCUS6004</name>
</gene>
<evidence type="ECO:0000313" key="7">
    <source>
        <dbReference type="Proteomes" id="UP000708148"/>
    </source>
</evidence>
<feature type="repeat" description="ANK" evidence="3">
    <location>
        <begin position="331"/>
        <end position="363"/>
    </location>
</feature>
<feature type="repeat" description="ANK" evidence="3">
    <location>
        <begin position="126"/>
        <end position="158"/>
    </location>
</feature>
<feature type="repeat" description="ANK" evidence="3">
    <location>
        <begin position="159"/>
        <end position="191"/>
    </location>
</feature>
<dbReference type="PROSITE" id="PS50088">
    <property type="entry name" value="ANK_REPEAT"/>
    <property type="match status" value="11"/>
</dbReference>
<comment type="caution">
    <text evidence="6">The sequence shown here is derived from an EMBL/GenBank/DDBJ whole genome shotgun (WGS) entry which is preliminary data.</text>
</comment>
<dbReference type="PANTHER" id="PTHR24171">
    <property type="entry name" value="ANKYRIN REPEAT DOMAIN-CONTAINING PROTEIN 39-RELATED"/>
    <property type="match status" value="1"/>
</dbReference>
<dbReference type="Pfam" id="PF00023">
    <property type="entry name" value="Ank"/>
    <property type="match status" value="3"/>
</dbReference>
<evidence type="ECO:0000256" key="5">
    <source>
        <dbReference type="SAM" id="SignalP"/>
    </source>
</evidence>
<feature type="compositionally biased region" description="Acidic residues" evidence="4">
    <location>
        <begin position="403"/>
        <end position="412"/>
    </location>
</feature>
<keyword evidence="7" id="KW-1185">Reference proteome</keyword>
<feature type="repeat" description="ANK" evidence="3">
    <location>
        <begin position="653"/>
        <end position="685"/>
    </location>
</feature>
<feature type="signal peptide" evidence="5">
    <location>
        <begin position="1"/>
        <end position="17"/>
    </location>
</feature>
<evidence type="ECO:0008006" key="8">
    <source>
        <dbReference type="Google" id="ProtNLM"/>
    </source>
</evidence>
<protein>
    <recommendedName>
        <fullName evidence="8">Ankyrin repeat</fullName>
    </recommendedName>
</protein>
<dbReference type="Proteomes" id="UP000708148">
    <property type="component" value="Unassembled WGS sequence"/>
</dbReference>
<feature type="repeat" description="ANK" evidence="3">
    <location>
        <begin position="686"/>
        <end position="718"/>
    </location>
</feature>
<feature type="repeat" description="ANK" evidence="3">
    <location>
        <begin position="475"/>
        <end position="507"/>
    </location>
</feature>